<accession>A0A370U8B9</accession>
<organism evidence="2 3">
    <name type="scientific">Marinomonas piezotolerans</name>
    <dbReference type="NCBI Taxonomy" id="2213058"/>
    <lineage>
        <taxon>Bacteria</taxon>
        <taxon>Pseudomonadati</taxon>
        <taxon>Pseudomonadota</taxon>
        <taxon>Gammaproteobacteria</taxon>
        <taxon>Oceanospirillales</taxon>
        <taxon>Oceanospirillaceae</taxon>
        <taxon>Marinomonas</taxon>
    </lineage>
</organism>
<keyword evidence="1" id="KW-0472">Membrane</keyword>
<evidence type="ECO:0000256" key="1">
    <source>
        <dbReference type="SAM" id="Phobius"/>
    </source>
</evidence>
<reference evidence="2 3" key="1">
    <citation type="submission" date="2018-06" db="EMBL/GenBank/DDBJ databases">
        <title>Marinomonas sp. YLB-05 draft genome sequence.</title>
        <authorList>
            <person name="Yu L."/>
            <person name="Tang X."/>
        </authorList>
    </citation>
    <scope>NUCLEOTIDE SEQUENCE [LARGE SCALE GENOMIC DNA]</scope>
    <source>
        <strain evidence="2 3">YLB-05</strain>
    </source>
</reference>
<keyword evidence="3" id="KW-1185">Reference proteome</keyword>
<dbReference type="RefSeq" id="WP_115468059.1">
    <property type="nucleotide sequence ID" value="NZ_QKRA01000004.1"/>
</dbReference>
<evidence type="ECO:0008006" key="4">
    <source>
        <dbReference type="Google" id="ProtNLM"/>
    </source>
</evidence>
<comment type="caution">
    <text evidence="2">The sequence shown here is derived from an EMBL/GenBank/DDBJ whole genome shotgun (WGS) entry which is preliminary data.</text>
</comment>
<keyword evidence="1" id="KW-0812">Transmembrane</keyword>
<dbReference type="EMBL" id="QKRA01000004">
    <property type="protein sequence ID" value="RDL44021.1"/>
    <property type="molecule type" value="Genomic_DNA"/>
</dbReference>
<proteinExistence type="predicted"/>
<evidence type="ECO:0000313" key="3">
    <source>
        <dbReference type="Proteomes" id="UP000254326"/>
    </source>
</evidence>
<name>A0A370U8B9_9GAMM</name>
<dbReference type="Proteomes" id="UP000254326">
    <property type="component" value="Unassembled WGS sequence"/>
</dbReference>
<dbReference type="AlphaFoldDB" id="A0A370U8B9"/>
<protein>
    <recommendedName>
        <fullName evidence="4">Glycosyltransferase family 1 protein</fullName>
    </recommendedName>
</protein>
<evidence type="ECO:0000313" key="2">
    <source>
        <dbReference type="EMBL" id="RDL44021.1"/>
    </source>
</evidence>
<sequence length="456" mass="53802">MIESSLENLKDSGFMDCISEKTNLEKDAVYGFFYNFILFESKSDKVSRSFFLSFLVLFFVPIRLLFKFNRKNKSFHDVAFNIWNDDYKVKVYEEYYKDLVSLLGLKSIFHLNSFSKKERVGDKEYVAQYIDKVLVLKLLFNVCFNLKVLRQCYVLSRLYKVNLFYVLARFMNVFFKSHGLAKDIRVKVYVTANDLSASLLNYFMFKKFGIKYILIQSSLRDSRLLQYKGADIIYCYGEHQKSLYDSKVNQFARIVSCGSIKNANYLNKKTIKEYDVLLVEQYSDKSDYIYSTNESYMKILKNFIRFSQEFPNLKLVYRTRPDKRSQRGRIKIYDSIFNELENSSIEQDSEGASYDRVIRSKLVIGYFSTLCFESIGLGVPATFFYYNDHQFEVFDYDNSGEDVLVTDSSYEVFKNKLLDRLNSDNSDYFSKYKSIYMNQKDGLIETISEDIKKSVL</sequence>
<feature type="transmembrane region" description="Helical" evidence="1">
    <location>
        <begin position="49"/>
        <end position="66"/>
    </location>
</feature>
<gene>
    <name evidence="2" type="ORF">DN730_10315</name>
</gene>
<feature type="transmembrane region" description="Helical" evidence="1">
    <location>
        <begin position="363"/>
        <end position="386"/>
    </location>
</feature>
<keyword evidence="1" id="KW-1133">Transmembrane helix</keyword>